<gene>
    <name evidence="1" type="primary">CSON007647</name>
</gene>
<proteinExistence type="predicted"/>
<name>A0A336KC60_CULSO</name>
<dbReference type="AlphaFoldDB" id="A0A336KC60"/>
<reference evidence="2" key="2">
    <citation type="submission" date="2018-07" db="EMBL/GenBank/DDBJ databases">
        <authorList>
            <person name="Quirk P.G."/>
            <person name="Krulwich T.A."/>
        </authorList>
    </citation>
    <scope>NUCLEOTIDE SEQUENCE</scope>
</reference>
<sequence>MLRQQNWFGVEQAALLRLEDVKKELPLMKMLTVEKVKYQTDEDAQQTVIQSKELQDILKAIVSKDEIKTLPNVEEELD</sequence>
<organism evidence="1">
    <name type="scientific">Culicoides sonorensis</name>
    <name type="common">Biting midge</name>
    <dbReference type="NCBI Taxonomy" id="179676"/>
    <lineage>
        <taxon>Eukaryota</taxon>
        <taxon>Metazoa</taxon>
        <taxon>Ecdysozoa</taxon>
        <taxon>Arthropoda</taxon>
        <taxon>Hexapoda</taxon>
        <taxon>Insecta</taxon>
        <taxon>Pterygota</taxon>
        <taxon>Neoptera</taxon>
        <taxon>Endopterygota</taxon>
        <taxon>Diptera</taxon>
        <taxon>Nematocera</taxon>
        <taxon>Chironomoidea</taxon>
        <taxon>Ceratopogonidae</taxon>
        <taxon>Ceratopogoninae</taxon>
        <taxon>Culicoides</taxon>
        <taxon>Monoculicoides</taxon>
    </lineage>
</organism>
<reference evidence="1" key="1">
    <citation type="submission" date="2018-04" db="EMBL/GenBank/DDBJ databases">
        <authorList>
            <person name="Go L.Y."/>
            <person name="Mitchell J.A."/>
        </authorList>
    </citation>
    <scope>NUCLEOTIDE SEQUENCE</scope>
    <source>
        <tissue evidence="1">Whole organism</tissue>
    </source>
</reference>
<dbReference type="VEuPathDB" id="VectorBase:CSON007647"/>
<evidence type="ECO:0000313" key="1">
    <source>
        <dbReference type="EMBL" id="SSX02476.1"/>
    </source>
</evidence>
<accession>A0A336KC60</accession>
<evidence type="ECO:0000313" key="2">
    <source>
        <dbReference type="EMBL" id="SSX22850.1"/>
    </source>
</evidence>
<dbReference type="EMBL" id="UFQT01000289">
    <property type="protein sequence ID" value="SSX22850.1"/>
    <property type="molecule type" value="Genomic_DNA"/>
</dbReference>
<dbReference type="EMBL" id="UFQS01000289">
    <property type="protein sequence ID" value="SSX02476.1"/>
    <property type="molecule type" value="Genomic_DNA"/>
</dbReference>
<protein>
    <submittedName>
        <fullName evidence="1">CSON007647 protein</fullName>
    </submittedName>
</protein>